<dbReference type="InterPro" id="IPR010985">
    <property type="entry name" value="Ribbon_hlx_hlx"/>
</dbReference>
<dbReference type="Proteomes" id="UP000030002">
    <property type="component" value="Unassembled WGS sequence"/>
</dbReference>
<dbReference type="AlphaFoldDB" id="A0A0A0J172"/>
<reference evidence="2 3" key="1">
    <citation type="submission" date="2013-08" db="EMBL/GenBank/DDBJ databases">
        <title>The genome sequence of Knoellia sinensis.</title>
        <authorList>
            <person name="Zhu W."/>
            <person name="Wang G."/>
        </authorList>
    </citation>
    <scope>NUCLEOTIDE SEQUENCE [LARGE SCALE GENOMIC DNA]</scope>
    <source>
        <strain evidence="2 3">KCTC 19936</strain>
    </source>
</reference>
<gene>
    <name evidence="2" type="ORF">N802_05515</name>
</gene>
<name>A0A0A0J172_9MICO</name>
<keyword evidence="3" id="KW-1185">Reference proteome</keyword>
<sequence length="72" mass="8371">MTPDEEYDFYAQPDNQEPQGQPVRRTKRLTAPIPVRFPPELLAEVKRRADADDRSVSAWIRRAVEHELSRPA</sequence>
<dbReference type="SUPFAM" id="SSF47598">
    <property type="entry name" value="Ribbon-helix-helix"/>
    <property type="match status" value="1"/>
</dbReference>
<dbReference type="InterPro" id="IPR013321">
    <property type="entry name" value="Arc_rbn_hlx_hlx"/>
</dbReference>
<evidence type="ECO:0000313" key="2">
    <source>
        <dbReference type="EMBL" id="KGN30853.1"/>
    </source>
</evidence>
<feature type="region of interest" description="Disordered" evidence="1">
    <location>
        <begin position="1"/>
        <end position="31"/>
    </location>
</feature>
<dbReference type="GO" id="GO:0006355">
    <property type="term" value="P:regulation of DNA-templated transcription"/>
    <property type="evidence" value="ECO:0007669"/>
    <property type="project" value="InterPro"/>
</dbReference>
<evidence type="ECO:0000313" key="3">
    <source>
        <dbReference type="Proteomes" id="UP000030002"/>
    </source>
</evidence>
<evidence type="ECO:0000256" key="1">
    <source>
        <dbReference type="SAM" id="MobiDB-lite"/>
    </source>
</evidence>
<accession>A0A0A0J172</accession>
<comment type="caution">
    <text evidence="2">The sequence shown here is derived from an EMBL/GenBank/DDBJ whole genome shotgun (WGS) entry which is preliminary data.</text>
</comment>
<organism evidence="2 3">
    <name type="scientific">Knoellia sinensis KCTC 19936</name>
    <dbReference type="NCBI Taxonomy" id="1385520"/>
    <lineage>
        <taxon>Bacteria</taxon>
        <taxon>Bacillati</taxon>
        <taxon>Actinomycetota</taxon>
        <taxon>Actinomycetes</taxon>
        <taxon>Micrococcales</taxon>
        <taxon>Intrasporangiaceae</taxon>
        <taxon>Knoellia</taxon>
    </lineage>
</organism>
<dbReference type="eggNOG" id="ENOG50333X7">
    <property type="taxonomic scope" value="Bacteria"/>
</dbReference>
<proteinExistence type="predicted"/>
<dbReference type="Gene3D" id="1.10.1220.10">
    <property type="entry name" value="Met repressor-like"/>
    <property type="match status" value="1"/>
</dbReference>
<protein>
    <submittedName>
        <fullName evidence="2">CopG family transcripitonal regulator</fullName>
    </submittedName>
</protein>
<dbReference type="NCBIfam" id="NF041551">
    <property type="entry name" value="YlcI_YnfO_N"/>
    <property type="match status" value="1"/>
</dbReference>
<dbReference type="EMBL" id="AVPJ01000015">
    <property type="protein sequence ID" value="KGN30853.1"/>
    <property type="molecule type" value="Genomic_DNA"/>
</dbReference>
<dbReference type="RefSeq" id="WP_211254435.1">
    <property type="nucleotide sequence ID" value="NZ_AVPJ01000015.1"/>
</dbReference>